<dbReference type="EMBL" id="AATS01000003">
    <property type="protein sequence ID" value="EAU55462.1"/>
    <property type="molecule type" value="Genomic_DNA"/>
</dbReference>
<keyword evidence="5 6" id="KW-0472">Membrane</keyword>
<feature type="transmembrane region" description="Helical" evidence="6">
    <location>
        <begin position="77"/>
        <end position="97"/>
    </location>
</feature>
<dbReference type="RefSeq" id="WP_009849925.1">
    <property type="nucleotide sequence ID" value="NZ_DS022294.1"/>
</dbReference>
<evidence type="ECO:0000256" key="1">
    <source>
        <dbReference type="ARBA" id="ARBA00004651"/>
    </source>
</evidence>
<dbReference type="Pfam" id="PF01292">
    <property type="entry name" value="Ni_hydr_CYTB"/>
    <property type="match status" value="1"/>
</dbReference>
<dbReference type="STRING" id="314344.AL013_06555"/>
<dbReference type="InterPro" id="IPR011577">
    <property type="entry name" value="Cyt_b561_bac/Ni-Hgenase"/>
</dbReference>
<protein>
    <recommendedName>
        <fullName evidence="7">Cytochrome b561 bacterial/Ni-hydrogenase domain-containing protein</fullName>
    </recommendedName>
</protein>
<dbReference type="HOGENOM" id="CLU_1249393_0_0_0"/>
<dbReference type="SUPFAM" id="SSF81342">
    <property type="entry name" value="Transmembrane di-heme cytochromes"/>
    <property type="match status" value="1"/>
</dbReference>
<dbReference type="OrthoDB" id="5298786at2"/>
<keyword evidence="4 6" id="KW-1133">Transmembrane helix</keyword>
<evidence type="ECO:0000313" key="9">
    <source>
        <dbReference type="Proteomes" id="UP000005297"/>
    </source>
</evidence>
<evidence type="ECO:0000256" key="6">
    <source>
        <dbReference type="SAM" id="Phobius"/>
    </source>
</evidence>
<evidence type="ECO:0000256" key="3">
    <source>
        <dbReference type="ARBA" id="ARBA00022692"/>
    </source>
</evidence>
<evidence type="ECO:0000256" key="4">
    <source>
        <dbReference type="ARBA" id="ARBA00022989"/>
    </source>
</evidence>
<feature type="transmembrane region" description="Helical" evidence="6">
    <location>
        <begin position="149"/>
        <end position="168"/>
    </location>
</feature>
<sequence>MTEQAYAKPIRLLHSLLALCMLSQIAIGELMDVPEVEDKPAVSAIEWIMPAYAHEGHHQAVPGAPVEATLGFEVHEILGLVIGGLLLVRIMLALTSLPGANWRQLVPWVFADGRKQLASEIRVQVAGWKQAKLAPPEDGEAVARSVHGLILIAGIIMGMSGTILYFGWSQTAPQTAFIELVASTHELVVGVLEALLGAHVLAVILHQRMGHNILARIKPGG</sequence>
<feature type="domain" description="Cytochrome b561 bacterial/Ni-hydrogenase" evidence="7">
    <location>
        <begin position="6"/>
        <end position="220"/>
    </location>
</feature>
<gene>
    <name evidence="8" type="ORF">SPV1_12036</name>
</gene>
<evidence type="ECO:0000256" key="5">
    <source>
        <dbReference type="ARBA" id="ARBA00023136"/>
    </source>
</evidence>
<dbReference type="Gene3D" id="1.20.950.20">
    <property type="entry name" value="Transmembrane di-heme cytochromes, Chain C"/>
    <property type="match status" value="1"/>
</dbReference>
<name>Q0F0S9_9PROT</name>
<dbReference type="InParanoid" id="Q0F0S9"/>
<evidence type="ECO:0000313" key="8">
    <source>
        <dbReference type="EMBL" id="EAU55462.1"/>
    </source>
</evidence>
<proteinExistence type="predicted"/>
<dbReference type="GO" id="GO:0022904">
    <property type="term" value="P:respiratory electron transport chain"/>
    <property type="evidence" value="ECO:0007669"/>
    <property type="project" value="InterPro"/>
</dbReference>
<evidence type="ECO:0000256" key="2">
    <source>
        <dbReference type="ARBA" id="ARBA00022475"/>
    </source>
</evidence>
<accession>Q0F0S9</accession>
<comment type="caution">
    <text evidence="8">The sequence shown here is derived from an EMBL/GenBank/DDBJ whole genome shotgun (WGS) entry which is preliminary data.</text>
</comment>
<dbReference type="Proteomes" id="UP000005297">
    <property type="component" value="Unassembled WGS sequence"/>
</dbReference>
<feature type="transmembrane region" description="Helical" evidence="6">
    <location>
        <begin position="188"/>
        <end position="206"/>
    </location>
</feature>
<comment type="subcellular location">
    <subcellularLocation>
        <location evidence="1">Cell membrane</location>
        <topology evidence="1">Multi-pass membrane protein</topology>
    </subcellularLocation>
</comment>
<keyword evidence="9" id="KW-1185">Reference proteome</keyword>
<dbReference type="InterPro" id="IPR016174">
    <property type="entry name" value="Di-haem_cyt_TM"/>
</dbReference>
<reference evidence="8 9" key="1">
    <citation type="submission" date="2006-09" db="EMBL/GenBank/DDBJ databases">
        <authorList>
            <person name="Emerson D."/>
            <person name="Ferriera S."/>
            <person name="Johnson J."/>
            <person name="Kravitz S."/>
            <person name="Halpern A."/>
            <person name="Remington K."/>
            <person name="Beeson K."/>
            <person name="Tran B."/>
            <person name="Rogers Y.-H."/>
            <person name="Friedman R."/>
            <person name="Venter J.C."/>
        </authorList>
    </citation>
    <scope>NUCLEOTIDE SEQUENCE [LARGE SCALE GENOMIC DNA]</scope>
    <source>
        <strain evidence="8 9">PV-1</strain>
    </source>
</reference>
<keyword evidence="2" id="KW-1003">Cell membrane</keyword>
<evidence type="ECO:0000259" key="7">
    <source>
        <dbReference type="Pfam" id="PF01292"/>
    </source>
</evidence>
<dbReference type="GO" id="GO:0005886">
    <property type="term" value="C:plasma membrane"/>
    <property type="evidence" value="ECO:0007669"/>
    <property type="project" value="UniProtKB-SubCell"/>
</dbReference>
<dbReference type="GO" id="GO:0009055">
    <property type="term" value="F:electron transfer activity"/>
    <property type="evidence" value="ECO:0007669"/>
    <property type="project" value="InterPro"/>
</dbReference>
<keyword evidence="3 6" id="KW-0812">Transmembrane</keyword>
<organism evidence="8 9">
    <name type="scientific">Mariprofundus ferrooxydans PV-1</name>
    <dbReference type="NCBI Taxonomy" id="314345"/>
    <lineage>
        <taxon>Bacteria</taxon>
        <taxon>Pseudomonadati</taxon>
        <taxon>Pseudomonadota</taxon>
        <taxon>Candidatius Mariprofundia</taxon>
        <taxon>Mariprofundales</taxon>
        <taxon>Mariprofundaceae</taxon>
        <taxon>Mariprofundus</taxon>
    </lineage>
</organism>
<dbReference type="AlphaFoldDB" id="Q0F0S9"/>